<evidence type="ECO:0000313" key="2">
    <source>
        <dbReference type="Proteomes" id="UP000023152"/>
    </source>
</evidence>
<protein>
    <submittedName>
        <fullName evidence="1">Uncharacterized protein</fullName>
    </submittedName>
</protein>
<sequence>MSLEGKPRDLNKQMVSLSAKGIKMLFTNFFEKFTIIIKRIQRRNQQRSGVTSKTRMSKKIYVYSSSGANKSKLKHHRRMTDKELIENLKAQQSNVCFVKFKQRLQQEQTLQNKTNLFNSHYQMHKKIGAMTNLNLGHVILRLLSMKTMSIFMFGFKEMVNKRIDEFLNVYKRQCKDGTGIAMLALNLEKDPSRIGEMIAEHNAFKGYNVALFNSKTISHEIDYVLEKIGAIG</sequence>
<reference evidence="1 2" key="1">
    <citation type="journal article" date="2013" name="Curr. Biol.">
        <title>The Genome of the Foraminiferan Reticulomyxa filosa.</title>
        <authorList>
            <person name="Glockner G."/>
            <person name="Hulsmann N."/>
            <person name="Schleicher M."/>
            <person name="Noegel A.A."/>
            <person name="Eichinger L."/>
            <person name="Gallinger C."/>
            <person name="Pawlowski J."/>
            <person name="Sierra R."/>
            <person name="Euteneuer U."/>
            <person name="Pillet L."/>
            <person name="Moustafa A."/>
            <person name="Platzer M."/>
            <person name="Groth M."/>
            <person name="Szafranski K."/>
            <person name="Schliwa M."/>
        </authorList>
    </citation>
    <scope>NUCLEOTIDE SEQUENCE [LARGE SCALE GENOMIC DNA]</scope>
</reference>
<organism evidence="1 2">
    <name type="scientific">Reticulomyxa filosa</name>
    <dbReference type="NCBI Taxonomy" id="46433"/>
    <lineage>
        <taxon>Eukaryota</taxon>
        <taxon>Sar</taxon>
        <taxon>Rhizaria</taxon>
        <taxon>Retaria</taxon>
        <taxon>Foraminifera</taxon>
        <taxon>Monothalamids</taxon>
        <taxon>Reticulomyxidae</taxon>
        <taxon>Reticulomyxa</taxon>
    </lineage>
</organism>
<comment type="caution">
    <text evidence="1">The sequence shown here is derived from an EMBL/GenBank/DDBJ whole genome shotgun (WGS) entry which is preliminary data.</text>
</comment>
<name>X6LYN7_RETFI</name>
<dbReference type="OrthoDB" id="7614088at2759"/>
<proteinExistence type="predicted"/>
<keyword evidence="2" id="KW-1185">Reference proteome</keyword>
<accession>X6LYN7</accession>
<dbReference type="Proteomes" id="UP000023152">
    <property type="component" value="Unassembled WGS sequence"/>
</dbReference>
<evidence type="ECO:0000313" key="1">
    <source>
        <dbReference type="EMBL" id="ETO06451.1"/>
    </source>
</evidence>
<dbReference type="EMBL" id="ASPP01027133">
    <property type="protein sequence ID" value="ETO06451.1"/>
    <property type="molecule type" value="Genomic_DNA"/>
</dbReference>
<dbReference type="AlphaFoldDB" id="X6LYN7"/>
<gene>
    <name evidence="1" type="ORF">RFI_30941</name>
</gene>